<sequence>MSIQSLTRYCLTKKGSKEDYPFGDDILVIKVSSKIFAFITERNHQPSISLKCDPFIAENLRQQHPAVTPGYHLNKSHWNTVILDGSIPEQEICSMIDHSYELVFKKLVKVEKEAVLQGEA</sequence>
<keyword evidence="2" id="KW-1185">Reference proteome</keyword>
<dbReference type="InterPro" id="IPR038056">
    <property type="entry name" value="YjbR-like_sf"/>
</dbReference>
<dbReference type="Gene3D" id="3.90.1150.30">
    <property type="match status" value="1"/>
</dbReference>
<dbReference type="InterPro" id="IPR007351">
    <property type="entry name" value="YjbR"/>
</dbReference>
<dbReference type="Pfam" id="PF04237">
    <property type="entry name" value="YjbR"/>
    <property type="match status" value="1"/>
</dbReference>
<reference evidence="1 2" key="1">
    <citation type="submission" date="2017-07" db="EMBL/GenBank/DDBJ databases">
        <title>Genome sequencing and assembly of Paenibacillus rigui.</title>
        <authorList>
            <person name="Mayilraj S."/>
        </authorList>
    </citation>
    <scope>NUCLEOTIDE SEQUENCE [LARGE SCALE GENOMIC DNA]</scope>
    <source>
        <strain evidence="1 2">JCM 16352</strain>
    </source>
</reference>
<comment type="caution">
    <text evidence="1">The sequence shown here is derived from an EMBL/GenBank/DDBJ whole genome shotgun (WGS) entry which is preliminary data.</text>
</comment>
<dbReference type="AlphaFoldDB" id="A0A229UK78"/>
<dbReference type="InterPro" id="IPR058532">
    <property type="entry name" value="YjbR/MT2646/Rv2570-like"/>
</dbReference>
<evidence type="ECO:0000313" key="1">
    <source>
        <dbReference type="EMBL" id="OXM83858.1"/>
    </source>
</evidence>
<proteinExistence type="predicted"/>
<dbReference type="OrthoDB" id="9789813at2"/>
<evidence type="ECO:0000313" key="2">
    <source>
        <dbReference type="Proteomes" id="UP000215509"/>
    </source>
</evidence>
<protein>
    <submittedName>
        <fullName evidence="1">MmcQ-like protein</fullName>
    </submittedName>
</protein>
<name>A0A229UK78_9BACL</name>
<dbReference type="RefSeq" id="WP_094017302.1">
    <property type="nucleotide sequence ID" value="NZ_NMQW01000037.1"/>
</dbReference>
<dbReference type="EMBL" id="NMQW01000037">
    <property type="protein sequence ID" value="OXM83858.1"/>
    <property type="molecule type" value="Genomic_DNA"/>
</dbReference>
<accession>A0A229UK78</accession>
<dbReference type="Proteomes" id="UP000215509">
    <property type="component" value="Unassembled WGS sequence"/>
</dbReference>
<organism evidence="1 2">
    <name type="scientific">Paenibacillus rigui</name>
    <dbReference type="NCBI Taxonomy" id="554312"/>
    <lineage>
        <taxon>Bacteria</taxon>
        <taxon>Bacillati</taxon>
        <taxon>Bacillota</taxon>
        <taxon>Bacilli</taxon>
        <taxon>Bacillales</taxon>
        <taxon>Paenibacillaceae</taxon>
        <taxon>Paenibacillus</taxon>
    </lineage>
</organism>
<gene>
    <name evidence="1" type="ORF">CF651_23390</name>
</gene>
<dbReference type="PANTHER" id="PTHR35145">
    <property type="entry name" value="CYTOPLASMIC PROTEIN-RELATED"/>
    <property type="match status" value="1"/>
</dbReference>
<dbReference type="SUPFAM" id="SSF142906">
    <property type="entry name" value="YjbR-like"/>
    <property type="match status" value="1"/>
</dbReference>
<dbReference type="PANTHER" id="PTHR35145:SF1">
    <property type="entry name" value="CYTOPLASMIC PROTEIN"/>
    <property type="match status" value="1"/>
</dbReference>